<sequence length="121" mass="13297">MISPKCRSLRVQRTHASQNDQAATDRPASLKGAIHKNLSARASRFLRQRFGGPNLALLDPACPPCRWGLRPPAVPSEHMRVRPEPRAVLEKGPLKLEAVLVVRAAEPRPCGPRREADTKAA</sequence>
<dbReference type="AlphaFoldDB" id="A0A8J2ZNJ6"/>
<accession>A0A8J2ZNJ6</accession>
<evidence type="ECO:0000313" key="2">
    <source>
        <dbReference type="EMBL" id="GGG86597.1"/>
    </source>
</evidence>
<proteinExistence type="predicted"/>
<evidence type="ECO:0000313" key="3">
    <source>
        <dbReference type="Proteomes" id="UP000617145"/>
    </source>
</evidence>
<organism evidence="2 3">
    <name type="scientific">Salipiger pallidus</name>
    <dbReference type="NCBI Taxonomy" id="1775170"/>
    <lineage>
        <taxon>Bacteria</taxon>
        <taxon>Pseudomonadati</taxon>
        <taxon>Pseudomonadota</taxon>
        <taxon>Alphaproteobacteria</taxon>
        <taxon>Rhodobacterales</taxon>
        <taxon>Roseobacteraceae</taxon>
        <taxon>Salipiger</taxon>
    </lineage>
</organism>
<dbReference type="EMBL" id="BMJV01000012">
    <property type="protein sequence ID" value="GGG86597.1"/>
    <property type="molecule type" value="Genomic_DNA"/>
</dbReference>
<keyword evidence="3" id="KW-1185">Reference proteome</keyword>
<reference evidence="2" key="1">
    <citation type="journal article" date="2014" name="Int. J. Syst. Evol. Microbiol.">
        <title>Complete genome sequence of Corynebacterium casei LMG S-19264T (=DSM 44701T), isolated from a smear-ripened cheese.</title>
        <authorList>
            <consortium name="US DOE Joint Genome Institute (JGI-PGF)"/>
            <person name="Walter F."/>
            <person name="Albersmeier A."/>
            <person name="Kalinowski J."/>
            <person name="Ruckert C."/>
        </authorList>
    </citation>
    <scope>NUCLEOTIDE SEQUENCE</scope>
    <source>
        <strain evidence="2">CGMCC 1.15762</strain>
    </source>
</reference>
<gene>
    <name evidence="2" type="ORF">GCM10011415_41320</name>
</gene>
<feature type="region of interest" description="Disordered" evidence="1">
    <location>
        <begin position="1"/>
        <end position="31"/>
    </location>
</feature>
<comment type="caution">
    <text evidence="2">The sequence shown here is derived from an EMBL/GenBank/DDBJ whole genome shotgun (WGS) entry which is preliminary data.</text>
</comment>
<dbReference type="Proteomes" id="UP000617145">
    <property type="component" value="Unassembled WGS sequence"/>
</dbReference>
<evidence type="ECO:0000256" key="1">
    <source>
        <dbReference type="SAM" id="MobiDB-lite"/>
    </source>
</evidence>
<name>A0A8J2ZNJ6_9RHOB</name>
<protein>
    <submittedName>
        <fullName evidence="2">Uncharacterized protein</fullName>
    </submittedName>
</protein>
<reference evidence="2" key="2">
    <citation type="submission" date="2020-09" db="EMBL/GenBank/DDBJ databases">
        <authorList>
            <person name="Sun Q."/>
            <person name="Zhou Y."/>
        </authorList>
    </citation>
    <scope>NUCLEOTIDE SEQUENCE</scope>
    <source>
        <strain evidence="2">CGMCC 1.15762</strain>
    </source>
</reference>